<keyword evidence="3" id="KW-1185">Reference proteome</keyword>
<reference evidence="2 3" key="1">
    <citation type="submission" date="2016-07" db="EMBL/GenBank/DDBJ databases">
        <authorList>
            <person name="Henderson J.H."/>
            <person name="Agbayani G."/>
            <person name="Akanbi A."/>
            <person name="Allen L."/>
            <person name="Anton T."/>
            <person name="Bauer V."/>
            <person name="Benoit R."/>
            <person name="Bhakta Y."/>
            <person name="Binongcal M.A."/>
            <person name="Bobovsky T."/>
            <person name="Bual H."/>
            <person name="Calley B."/>
            <person name="Clark M."/>
            <person name="Conahan B."/>
            <person name="Cone E."/>
            <person name="Dardis C."/>
            <person name="Fangman M."/>
            <person name="Flatgard B."/>
            <person name="Focht K."/>
            <person name="Geraci K."/>
            <person name="Goodwin B."/>
            <person name="Hanson H."/>
            <person name="Hunt G."/>
            <person name="Hutton S."/>
            <person name="Illback M."/>
            <person name="Jamsa A."/>
            <person name="Konzek B."/>
            <person name="Kraus A."/>
            <person name="Kuenzi M."/>
            <person name="Laird K."/>
            <person name="Lieb M."/>
            <person name="MacKenzie A."/>
            <person name="Maurer K."/>
            <person name="Miera M."/>
            <person name="Mishler B."/>
            <person name="Naughton C."/>
            <person name="Nease R."/>
            <person name="Nelson B."/>
            <person name="Nigg N."/>
            <person name="O'Sullivan K."/>
            <person name="Orion I."/>
            <person name="Peterson C."/>
            <person name="Peterson S."/>
            <person name="Roletto M."/>
            <person name="Rush L."/>
            <person name="Schlatter T."/>
            <person name="Seidl R."/>
            <person name="Sevy E."/>
            <person name="Sonderby V."/>
            <person name="Souers H."/>
            <person name="Syvertson H."/>
            <person name="Taggard K."/>
            <person name="Takasugi J."/>
            <person name="Tietge S."/>
            <person name="Vasquez C."/>
            <person name="Velasco R."/>
            <person name="Virk M."/>
            <person name="Vologdin S."/>
            <person name="Wing S."/>
            <person name="Winslow J."/>
            <person name="Young E."/>
            <person name="Cunanan N."/>
            <person name="Dasiuk E."/>
            <person name="Fudge K."/>
            <person name="Murphy A."/>
            <person name="Poxleitner M.K."/>
            <person name="Ettinger A.-S.H."/>
            <person name="Anders K.R."/>
            <person name="Schaff J.E."/>
            <person name="Dashiell C.L."/>
            <person name="Macialek J.A."/>
            <person name="Braun M.A."/>
            <person name="Delesalle V.A."/>
            <person name="Hughes L.E."/>
            <person name="Ware V.C."/>
            <person name="Bradley K.W."/>
            <person name="Barker L.P."/>
            <person name="Asai D.J."/>
            <person name="Bowman C.A."/>
            <person name="Russell D.A."/>
            <person name="Pope W.H."/>
            <person name="Jacobs-Sera D."/>
            <person name="Hendrix R.W."/>
            <person name="Hatfull G.F."/>
        </authorList>
    </citation>
    <scope>NUCLEOTIDE SEQUENCE [LARGE SCALE GENOMIC DNA]</scope>
</reference>
<evidence type="ECO:0000313" key="3">
    <source>
        <dbReference type="Proteomes" id="UP000224956"/>
    </source>
</evidence>
<accession>A0A1D8EQ26</accession>
<evidence type="ECO:0000313" key="2">
    <source>
        <dbReference type="EMBL" id="AOT23131.1"/>
    </source>
</evidence>
<organism evidence="2 3">
    <name type="scientific">Mycobacterium phage Taquito</name>
    <dbReference type="NCBI Taxonomy" id="1897500"/>
    <lineage>
        <taxon>Viruses</taxon>
        <taxon>Duplodnaviria</taxon>
        <taxon>Heunggongvirae</taxon>
        <taxon>Uroviricota</taxon>
        <taxon>Caudoviricetes</taxon>
        <taxon>Weiservirinae</taxon>
        <taxon>Fionnbharthvirus</taxon>
        <taxon>Fionnbharthvirus taquito</taxon>
    </lineage>
</organism>
<dbReference type="Pfam" id="PF04957">
    <property type="entry name" value="RMF"/>
    <property type="match status" value="1"/>
</dbReference>
<sequence>MTRRDDIVAARQAGRTATPGDGNPFAGQGVLADMWRLGYKQMLLDRLNRSPARQAFLAADDDGDE</sequence>
<dbReference type="Proteomes" id="UP000224956">
    <property type="component" value="Segment"/>
</dbReference>
<protein>
    <submittedName>
        <fullName evidence="2">Uncharacterized protein</fullName>
    </submittedName>
</protein>
<dbReference type="InterPro" id="IPR007040">
    <property type="entry name" value="Ribosome_modulation_factor"/>
</dbReference>
<name>A0A1D8EQ26_9CAUD</name>
<proteinExistence type="predicted"/>
<gene>
    <name evidence="2" type="ORF">SEA_TAQUITO_10</name>
</gene>
<feature type="region of interest" description="Disordered" evidence="1">
    <location>
        <begin position="1"/>
        <end position="24"/>
    </location>
</feature>
<evidence type="ECO:0000256" key="1">
    <source>
        <dbReference type="SAM" id="MobiDB-lite"/>
    </source>
</evidence>
<dbReference type="EMBL" id="KX621007">
    <property type="protein sequence ID" value="AOT23131.1"/>
    <property type="molecule type" value="Genomic_DNA"/>
</dbReference>